<dbReference type="GO" id="GO:0006650">
    <property type="term" value="P:glycerophospholipid metabolic process"/>
    <property type="evidence" value="ECO:0007669"/>
    <property type="project" value="UniProtKB-UniRule"/>
</dbReference>
<feature type="binding site" evidence="14">
    <location>
        <position position="107"/>
    </location>
    <ligand>
        <name>sn-glycerol 3-phosphate</name>
        <dbReference type="ChEBI" id="CHEBI:57597"/>
    </ligand>
</feature>
<feature type="binding site" evidence="14">
    <location>
        <position position="253"/>
    </location>
    <ligand>
        <name>sn-glycerol 3-phosphate</name>
        <dbReference type="ChEBI" id="CHEBI:57597"/>
    </ligand>
</feature>
<dbReference type="InterPro" id="IPR011128">
    <property type="entry name" value="G3P_DH_NAD-dep_N"/>
</dbReference>
<keyword evidence="3 14" id="KW-0547">Nucleotide-binding</keyword>
<evidence type="ECO:0000256" key="2">
    <source>
        <dbReference type="ARBA" id="ARBA00022516"/>
    </source>
</evidence>
<sequence>MTIRKMGVLGGGAWGTALAATSARAGLDTLIWAFEPEVVDAINNTHENKMFLSGVPLDPALKATGDFAALADRDAVLMVCPAQHLRPLSEKLQPHLRPGVPVIICAKGIEVKTGMFLSDVLAETMPGRPVAVLSGPTFAAELARGLPSALTLATKDEAIGKALVAAMGLPIFRPYLSDDVIGAQIGGAVKNVMAIATGIVAGLKMGENARAALLTRGLAEMARFGTHFGAETETLMGLSGLGDLVLTCVSQSSRNMSLGYEIGEGRTMADIMAERRTVAEGAHTVEILHVIAKREGIDMPITEAVYKILKEGAPVAEVTKALLARPFTRE</sequence>
<dbReference type="PANTHER" id="PTHR11728:SF1">
    <property type="entry name" value="GLYCEROL-3-PHOSPHATE DEHYDROGENASE [NAD(+)] 2, CHLOROPLASTIC"/>
    <property type="match status" value="1"/>
</dbReference>
<dbReference type="GO" id="GO:0051287">
    <property type="term" value="F:NAD binding"/>
    <property type="evidence" value="ECO:0007669"/>
    <property type="project" value="InterPro"/>
</dbReference>
<feature type="domain" description="Glycerol-3-phosphate dehydrogenase NAD-dependent N-terminal" evidence="19">
    <location>
        <begin position="5"/>
        <end position="158"/>
    </location>
</feature>
<evidence type="ECO:0000313" key="21">
    <source>
        <dbReference type="EMBL" id="WCL55807.1"/>
    </source>
</evidence>
<accession>A0AAE9XSX9</accession>
<comment type="function">
    <text evidence="14">Catalyzes the reduction of the glycolytic intermediate dihydroxyacetone phosphate (DHAP) to sn-glycerol 3-phosphate (G3P), the key precursor for phospholipid synthesis.</text>
</comment>
<evidence type="ECO:0000256" key="16">
    <source>
        <dbReference type="PIRSR" id="PIRSR000114-2"/>
    </source>
</evidence>
<comment type="catalytic activity">
    <reaction evidence="10">
        <text>sn-glycerol 3-phosphate + NADP(+) = dihydroxyacetone phosphate + NADPH + H(+)</text>
        <dbReference type="Rhea" id="RHEA:11096"/>
        <dbReference type="ChEBI" id="CHEBI:15378"/>
        <dbReference type="ChEBI" id="CHEBI:57597"/>
        <dbReference type="ChEBI" id="CHEBI:57642"/>
        <dbReference type="ChEBI" id="CHEBI:57783"/>
        <dbReference type="ChEBI" id="CHEBI:58349"/>
        <dbReference type="EC" id="1.1.1.94"/>
    </reaction>
    <physiologicalReaction direction="right-to-left" evidence="10">
        <dbReference type="Rhea" id="RHEA:11098"/>
    </physiologicalReaction>
</comment>
<keyword evidence="6 14" id="KW-0520">NAD</keyword>
<evidence type="ECO:0000256" key="9">
    <source>
        <dbReference type="ARBA" id="ARBA00023264"/>
    </source>
</evidence>
<feature type="binding site" evidence="17">
    <location>
        <position position="254"/>
    </location>
    <ligand>
        <name>NAD(+)</name>
        <dbReference type="ChEBI" id="CHEBI:57540"/>
    </ligand>
</feature>
<feature type="binding site" evidence="14">
    <location>
        <position position="14"/>
    </location>
    <ligand>
        <name>NADPH</name>
        <dbReference type="ChEBI" id="CHEBI:57783"/>
    </ligand>
</feature>
<feature type="binding site" evidence="14">
    <location>
        <position position="190"/>
    </location>
    <ligand>
        <name>sn-glycerol 3-phosphate</name>
        <dbReference type="ChEBI" id="CHEBI:57597"/>
    </ligand>
</feature>
<keyword evidence="7 14" id="KW-0443">Lipid metabolism</keyword>
<feature type="binding site" evidence="14">
    <location>
        <position position="280"/>
    </location>
    <ligand>
        <name>NADPH</name>
        <dbReference type="ChEBI" id="CHEBI:57783"/>
    </ligand>
</feature>
<dbReference type="InterPro" id="IPR013328">
    <property type="entry name" value="6PGD_dom2"/>
</dbReference>
<dbReference type="SUPFAM" id="SSF48179">
    <property type="entry name" value="6-phosphogluconate dehydrogenase C-terminal domain-like"/>
    <property type="match status" value="1"/>
</dbReference>
<evidence type="ECO:0000259" key="19">
    <source>
        <dbReference type="Pfam" id="PF01210"/>
    </source>
</evidence>
<dbReference type="PIRSF" id="PIRSF000114">
    <property type="entry name" value="Glycerol-3-P_dh"/>
    <property type="match status" value="1"/>
</dbReference>
<dbReference type="PANTHER" id="PTHR11728">
    <property type="entry name" value="GLYCEROL-3-PHOSPHATE DEHYDROGENASE"/>
    <property type="match status" value="1"/>
</dbReference>
<dbReference type="EC" id="1.1.1.94" evidence="11 14"/>
<dbReference type="PRINTS" id="PR00077">
    <property type="entry name" value="GPDHDRGNASE"/>
</dbReference>
<dbReference type="GO" id="GO:0047952">
    <property type="term" value="F:glycerol-3-phosphate dehydrogenase [NAD(P)+] activity"/>
    <property type="evidence" value="ECO:0007669"/>
    <property type="project" value="UniProtKB-UniRule"/>
</dbReference>
<evidence type="ECO:0000256" key="1">
    <source>
        <dbReference type="ARBA" id="ARBA00011009"/>
    </source>
</evidence>
<dbReference type="EMBL" id="CP116805">
    <property type="protein sequence ID" value="WCL55807.1"/>
    <property type="molecule type" value="Genomic_DNA"/>
</dbReference>
<feature type="binding site" evidence="14">
    <location>
        <position position="243"/>
    </location>
    <ligand>
        <name>sn-glycerol 3-phosphate</name>
        <dbReference type="ChEBI" id="CHEBI:57597"/>
    </ligand>
</feature>
<dbReference type="GO" id="GO:0005975">
    <property type="term" value="P:carbohydrate metabolic process"/>
    <property type="evidence" value="ECO:0007669"/>
    <property type="project" value="InterPro"/>
</dbReference>
<evidence type="ECO:0000313" key="22">
    <source>
        <dbReference type="Proteomes" id="UP001217500"/>
    </source>
</evidence>
<keyword evidence="4 14" id="KW-0521">NADP</keyword>
<evidence type="ECO:0000256" key="11">
    <source>
        <dbReference type="ARBA" id="ARBA00066687"/>
    </source>
</evidence>
<dbReference type="InterPro" id="IPR006109">
    <property type="entry name" value="G3P_DH_NAD-dep_C"/>
</dbReference>
<evidence type="ECO:0000256" key="5">
    <source>
        <dbReference type="ARBA" id="ARBA00023002"/>
    </source>
</evidence>
<dbReference type="InterPro" id="IPR008927">
    <property type="entry name" value="6-PGluconate_DH-like_C_sf"/>
</dbReference>
<feature type="binding site" evidence="14">
    <location>
        <position position="278"/>
    </location>
    <ligand>
        <name>NADPH</name>
        <dbReference type="ChEBI" id="CHEBI:57783"/>
    </ligand>
</feature>
<evidence type="ECO:0000256" key="13">
    <source>
        <dbReference type="ARBA" id="ARBA00080511"/>
    </source>
</evidence>
<dbReference type="KEGG" id="gso:PH603_03230"/>
<name>A0AAE9XSX9_9PROT</name>
<evidence type="ECO:0000256" key="8">
    <source>
        <dbReference type="ARBA" id="ARBA00023209"/>
    </source>
</evidence>
<evidence type="ECO:0000256" key="14">
    <source>
        <dbReference type="HAMAP-Rule" id="MF_00394"/>
    </source>
</evidence>
<keyword evidence="22" id="KW-1185">Reference proteome</keyword>
<feature type="binding site" evidence="17">
    <location>
        <begin position="10"/>
        <end position="15"/>
    </location>
    <ligand>
        <name>NAD(+)</name>
        <dbReference type="ChEBI" id="CHEBI:57540"/>
    </ligand>
</feature>
<feature type="binding site" evidence="14">
    <location>
        <position position="137"/>
    </location>
    <ligand>
        <name>sn-glycerol 3-phosphate</name>
        <dbReference type="ChEBI" id="CHEBI:57597"/>
    </ligand>
</feature>
<evidence type="ECO:0000256" key="4">
    <source>
        <dbReference type="ARBA" id="ARBA00022857"/>
    </source>
</evidence>
<feature type="binding site" evidence="16">
    <location>
        <begin position="254"/>
        <end position="255"/>
    </location>
    <ligand>
        <name>substrate</name>
    </ligand>
</feature>
<feature type="binding site" evidence="14">
    <location>
        <position position="254"/>
    </location>
    <ligand>
        <name>sn-glycerol 3-phosphate</name>
        <dbReference type="ChEBI" id="CHEBI:57597"/>
    </ligand>
</feature>
<feature type="domain" description="Glycerol-3-phosphate dehydrogenase NAD-dependent C-terminal" evidence="20">
    <location>
        <begin position="179"/>
        <end position="319"/>
    </location>
</feature>
<dbReference type="FunFam" id="3.40.50.720:FF:000019">
    <property type="entry name" value="Glycerol-3-phosphate dehydrogenase [NAD(P)+]"/>
    <property type="match status" value="1"/>
</dbReference>
<evidence type="ECO:0000256" key="12">
    <source>
        <dbReference type="ARBA" id="ARBA00069372"/>
    </source>
</evidence>
<feature type="binding site" evidence="16">
    <location>
        <position position="107"/>
    </location>
    <ligand>
        <name>substrate</name>
    </ligand>
</feature>
<dbReference type="Pfam" id="PF01210">
    <property type="entry name" value="NAD_Gly3P_dh_N"/>
    <property type="match status" value="1"/>
</dbReference>
<proteinExistence type="inferred from homology"/>
<feature type="binding site" evidence="14">
    <location>
        <position position="107"/>
    </location>
    <ligand>
        <name>NADPH</name>
        <dbReference type="ChEBI" id="CHEBI:57783"/>
    </ligand>
</feature>
<dbReference type="GO" id="GO:0005829">
    <property type="term" value="C:cytosol"/>
    <property type="evidence" value="ECO:0007669"/>
    <property type="project" value="TreeGrafter"/>
</dbReference>
<dbReference type="Proteomes" id="UP001217500">
    <property type="component" value="Chromosome"/>
</dbReference>
<dbReference type="NCBIfam" id="NF000940">
    <property type="entry name" value="PRK00094.1-2"/>
    <property type="match status" value="1"/>
</dbReference>
<dbReference type="SUPFAM" id="SSF51735">
    <property type="entry name" value="NAD(P)-binding Rossmann-fold domains"/>
    <property type="match status" value="1"/>
</dbReference>
<evidence type="ECO:0000256" key="10">
    <source>
        <dbReference type="ARBA" id="ARBA00052716"/>
    </source>
</evidence>
<keyword evidence="14" id="KW-0963">Cytoplasm</keyword>
<comment type="catalytic activity">
    <reaction evidence="14">
        <text>sn-glycerol 3-phosphate + NAD(+) = dihydroxyacetone phosphate + NADH + H(+)</text>
        <dbReference type="Rhea" id="RHEA:11092"/>
        <dbReference type="ChEBI" id="CHEBI:15378"/>
        <dbReference type="ChEBI" id="CHEBI:57540"/>
        <dbReference type="ChEBI" id="CHEBI:57597"/>
        <dbReference type="ChEBI" id="CHEBI:57642"/>
        <dbReference type="ChEBI" id="CHEBI:57945"/>
        <dbReference type="EC" id="1.1.1.94"/>
    </reaction>
</comment>
<keyword evidence="2 14" id="KW-0444">Lipid biosynthesis</keyword>
<dbReference type="Gene3D" id="3.40.50.720">
    <property type="entry name" value="NAD(P)-binding Rossmann-like Domain"/>
    <property type="match status" value="1"/>
</dbReference>
<protein>
    <recommendedName>
        <fullName evidence="12 14">Glycerol-3-phosphate dehydrogenase [NAD(P)+]</fullName>
        <ecNumber evidence="11 14">1.1.1.94</ecNumber>
    </recommendedName>
    <alternativeName>
        <fullName evidence="14">NAD(P)(+)-dependent glycerol-3-phosphate dehydrogenase</fullName>
    </alternativeName>
    <alternativeName>
        <fullName evidence="13 14">NAD(P)H-dependent dihydroxyacetone-phosphate reductase</fullName>
    </alternativeName>
</protein>
<feature type="binding site" evidence="14">
    <location>
        <position position="139"/>
    </location>
    <ligand>
        <name>NADPH</name>
        <dbReference type="ChEBI" id="CHEBI:57783"/>
    </ligand>
</feature>
<evidence type="ECO:0000256" key="7">
    <source>
        <dbReference type="ARBA" id="ARBA00023098"/>
    </source>
</evidence>
<comment type="pathway">
    <text evidence="14">Membrane lipid metabolism; glycerophospholipid metabolism.</text>
</comment>
<feature type="binding site" evidence="14">
    <location>
        <position position="255"/>
    </location>
    <ligand>
        <name>sn-glycerol 3-phosphate</name>
        <dbReference type="ChEBI" id="CHEBI:57597"/>
    </ligand>
</feature>
<organism evidence="21 22">
    <name type="scientific">Gimibacter soli</name>
    <dbReference type="NCBI Taxonomy" id="3024400"/>
    <lineage>
        <taxon>Bacteria</taxon>
        <taxon>Pseudomonadati</taxon>
        <taxon>Pseudomonadota</taxon>
        <taxon>Alphaproteobacteria</taxon>
        <taxon>Kordiimonadales</taxon>
        <taxon>Temperatibacteraceae</taxon>
        <taxon>Gimibacter</taxon>
    </lineage>
</organism>
<dbReference type="Pfam" id="PF07479">
    <property type="entry name" value="NAD_Gly3P_dh_C"/>
    <property type="match status" value="1"/>
</dbReference>
<reference evidence="21" key="1">
    <citation type="submission" date="2023-01" db="EMBL/GenBank/DDBJ databases">
        <title>The genome sequence of Kordiimonadaceae bacterium 6D33.</title>
        <authorList>
            <person name="Liu Y."/>
        </authorList>
    </citation>
    <scope>NUCLEOTIDE SEQUENCE</scope>
    <source>
        <strain evidence="21">6D33</strain>
    </source>
</reference>
<feature type="binding site" evidence="17">
    <location>
        <position position="139"/>
    </location>
    <ligand>
        <name>NAD(+)</name>
        <dbReference type="ChEBI" id="CHEBI:57540"/>
    </ligand>
</feature>
<evidence type="ECO:0000256" key="18">
    <source>
        <dbReference type="RuleBase" id="RU000437"/>
    </source>
</evidence>
<keyword evidence="5 14" id="KW-0560">Oxidoreductase</keyword>
<feature type="binding site" evidence="14">
    <location>
        <position position="254"/>
    </location>
    <ligand>
        <name>NADPH</name>
        <dbReference type="ChEBI" id="CHEBI:57783"/>
    </ligand>
</feature>
<feature type="binding site" evidence="17">
    <location>
        <position position="34"/>
    </location>
    <ligand>
        <name>NAD(+)</name>
        <dbReference type="ChEBI" id="CHEBI:57540"/>
    </ligand>
</feature>
<dbReference type="GO" id="GO:0008654">
    <property type="term" value="P:phospholipid biosynthetic process"/>
    <property type="evidence" value="ECO:0007669"/>
    <property type="project" value="UniProtKB-KW"/>
</dbReference>
<dbReference type="FunFam" id="1.10.1040.10:FF:000001">
    <property type="entry name" value="Glycerol-3-phosphate dehydrogenase [NAD(P)+]"/>
    <property type="match status" value="1"/>
</dbReference>
<feature type="active site" description="Proton acceptor" evidence="14 15">
    <location>
        <position position="190"/>
    </location>
</feature>
<evidence type="ECO:0000256" key="17">
    <source>
        <dbReference type="PIRSR" id="PIRSR000114-3"/>
    </source>
</evidence>
<comment type="subcellular location">
    <subcellularLocation>
        <location evidence="14">Cytoplasm</location>
    </subcellularLocation>
</comment>
<feature type="binding site" evidence="14">
    <location>
        <position position="135"/>
    </location>
    <ligand>
        <name>sn-glycerol 3-phosphate</name>
        <dbReference type="ChEBI" id="CHEBI:57597"/>
    </ligand>
</feature>
<comment type="caution">
    <text evidence="14">Lacks conserved residue(s) required for the propagation of feature annotation.</text>
</comment>
<dbReference type="InterPro" id="IPR006168">
    <property type="entry name" value="G3P_DH_NAD-dep"/>
</dbReference>
<dbReference type="GO" id="GO:0046167">
    <property type="term" value="P:glycerol-3-phosphate biosynthetic process"/>
    <property type="evidence" value="ECO:0007669"/>
    <property type="project" value="UniProtKB-UniRule"/>
</dbReference>
<dbReference type="RefSeq" id="WP_289505661.1">
    <property type="nucleotide sequence ID" value="NZ_CP116805.1"/>
</dbReference>
<dbReference type="AlphaFoldDB" id="A0AAE9XSX9"/>
<evidence type="ECO:0000259" key="20">
    <source>
        <dbReference type="Pfam" id="PF07479"/>
    </source>
</evidence>
<dbReference type="HAMAP" id="MF_00394">
    <property type="entry name" value="NAD_Glyc3P_dehydrog"/>
    <property type="match status" value="1"/>
</dbReference>
<dbReference type="Gene3D" id="1.10.1040.10">
    <property type="entry name" value="N-(1-d-carboxylethyl)-l-norvaline Dehydrogenase, domain 2"/>
    <property type="match status" value="1"/>
</dbReference>
<dbReference type="PROSITE" id="PS00957">
    <property type="entry name" value="NAD_G3PDH"/>
    <property type="match status" value="1"/>
</dbReference>
<dbReference type="GO" id="GO:0046168">
    <property type="term" value="P:glycerol-3-phosphate catabolic process"/>
    <property type="evidence" value="ECO:0007669"/>
    <property type="project" value="InterPro"/>
</dbReference>
<comment type="similarity">
    <text evidence="1 14 18">Belongs to the NAD-dependent glycerol-3-phosphate dehydrogenase family.</text>
</comment>
<dbReference type="NCBIfam" id="NF000942">
    <property type="entry name" value="PRK00094.1-4"/>
    <property type="match status" value="1"/>
</dbReference>
<keyword evidence="9 14" id="KW-1208">Phospholipid metabolism</keyword>
<dbReference type="InterPro" id="IPR036291">
    <property type="entry name" value="NAD(P)-bd_dom_sf"/>
</dbReference>
<keyword evidence="8 14" id="KW-0594">Phospholipid biosynthesis</keyword>
<gene>
    <name evidence="14" type="primary">gpsA</name>
    <name evidence="21" type="ORF">PH603_03230</name>
</gene>
<evidence type="ECO:0000256" key="3">
    <source>
        <dbReference type="ARBA" id="ARBA00022741"/>
    </source>
</evidence>
<evidence type="ECO:0000256" key="6">
    <source>
        <dbReference type="ARBA" id="ARBA00023027"/>
    </source>
</evidence>
<evidence type="ECO:0000256" key="15">
    <source>
        <dbReference type="PIRSR" id="PIRSR000114-1"/>
    </source>
</evidence>